<reference evidence="2 3" key="1">
    <citation type="submission" date="2020-08" db="EMBL/GenBank/DDBJ databases">
        <title>Genomic Encyclopedia of Type Strains, Phase IV (KMG-IV): sequencing the most valuable type-strain genomes for metagenomic binning, comparative biology and taxonomic classification.</title>
        <authorList>
            <person name="Goeker M."/>
        </authorList>
    </citation>
    <scope>NUCLEOTIDE SEQUENCE [LARGE SCALE GENOMIC DNA]</scope>
    <source>
        <strain evidence="2 3">DSM 23562</strain>
    </source>
</reference>
<keyword evidence="2" id="KW-0413">Isomerase</keyword>
<dbReference type="Gene3D" id="3.20.20.150">
    <property type="entry name" value="Divalent-metal-dependent TIM barrel enzymes"/>
    <property type="match status" value="1"/>
</dbReference>
<dbReference type="InterPro" id="IPR050312">
    <property type="entry name" value="IolE/XylAMocC-like"/>
</dbReference>
<dbReference type="GO" id="GO:0016853">
    <property type="term" value="F:isomerase activity"/>
    <property type="evidence" value="ECO:0007669"/>
    <property type="project" value="UniProtKB-KW"/>
</dbReference>
<dbReference type="Pfam" id="PF01261">
    <property type="entry name" value="AP_endonuc_2"/>
    <property type="match status" value="1"/>
</dbReference>
<proteinExistence type="predicted"/>
<dbReference type="InterPro" id="IPR013022">
    <property type="entry name" value="Xyl_isomerase-like_TIM-brl"/>
</dbReference>
<sequence length="271" mass="29777">MRLGGPVFGDISTPQRWVAAVQAAGYRAAYCPVKNDASKTTIAAYAQAAREADIVIAEVGAWSNPLSQDPQTRREARKFCKRQLALADKIGAVCCVNIAGSLGGKWDGPCAEDLTEAAFAQIVESVQEIVDAVQPDRAVYTLETMPWMYPDSPQSYLDLMQAIDRKSVAVHLDPVNLINCPARYFNNATLLRECFALLGPQIVGVHAKDIALRENLTVHLDEVRPGLGELDYSVFLEEMSALPPDTPFMLEHLPNEEEYRLAAAFVRAQMP</sequence>
<dbReference type="PANTHER" id="PTHR12110:SF21">
    <property type="entry name" value="XYLOSE ISOMERASE-LIKE TIM BARREL DOMAIN-CONTAINING PROTEIN"/>
    <property type="match status" value="1"/>
</dbReference>
<comment type="caution">
    <text evidence="2">The sequence shown here is derived from an EMBL/GenBank/DDBJ whole genome shotgun (WGS) entry which is preliminary data.</text>
</comment>
<gene>
    <name evidence="2" type="ORF">HNQ39_001340</name>
</gene>
<name>A0A7W9W5H8_ARMRO</name>
<dbReference type="PANTHER" id="PTHR12110">
    <property type="entry name" value="HYDROXYPYRUVATE ISOMERASE"/>
    <property type="match status" value="1"/>
</dbReference>
<dbReference type="AlphaFoldDB" id="A0A7W9W5H8"/>
<evidence type="ECO:0000313" key="2">
    <source>
        <dbReference type="EMBL" id="MBB6049578.1"/>
    </source>
</evidence>
<evidence type="ECO:0000313" key="3">
    <source>
        <dbReference type="Proteomes" id="UP000520814"/>
    </source>
</evidence>
<dbReference type="RefSeq" id="WP_184193176.1">
    <property type="nucleotide sequence ID" value="NZ_JACHGW010000001.1"/>
</dbReference>
<feature type="domain" description="Xylose isomerase-like TIM barrel" evidence="1">
    <location>
        <begin position="19"/>
        <end position="268"/>
    </location>
</feature>
<evidence type="ECO:0000259" key="1">
    <source>
        <dbReference type="Pfam" id="PF01261"/>
    </source>
</evidence>
<organism evidence="2 3">
    <name type="scientific">Armatimonas rosea</name>
    <dbReference type="NCBI Taxonomy" id="685828"/>
    <lineage>
        <taxon>Bacteria</taxon>
        <taxon>Bacillati</taxon>
        <taxon>Armatimonadota</taxon>
        <taxon>Armatimonadia</taxon>
        <taxon>Armatimonadales</taxon>
        <taxon>Armatimonadaceae</taxon>
        <taxon>Armatimonas</taxon>
    </lineage>
</organism>
<keyword evidence="3" id="KW-1185">Reference proteome</keyword>
<protein>
    <submittedName>
        <fullName evidence="2">Sugar phosphate isomerase/epimerase</fullName>
    </submittedName>
</protein>
<accession>A0A7W9W5H8</accession>
<dbReference type="EMBL" id="JACHGW010000001">
    <property type="protein sequence ID" value="MBB6049578.1"/>
    <property type="molecule type" value="Genomic_DNA"/>
</dbReference>
<dbReference type="InterPro" id="IPR036237">
    <property type="entry name" value="Xyl_isomerase-like_sf"/>
</dbReference>
<dbReference type="Proteomes" id="UP000520814">
    <property type="component" value="Unassembled WGS sequence"/>
</dbReference>
<dbReference type="SUPFAM" id="SSF51658">
    <property type="entry name" value="Xylose isomerase-like"/>
    <property type="match status" value="1"/>
</dbReference>